<feature type="domain" description="DNA topoisomerase type IA zn finger" evidence="1">
    <location>
        <begin position="21"/>
        <end position="58"/>
    </location>
</feature>
<name>A0A075NRR5_9ALTE</name>
<dbReference type="AlphaFoldDB" id="A0A075NRR5"/>
<sequence>MSKIDHSLFSADAHALEHNFGQCPQCNNRLEIKHSKSGPFIGCSGYPQCEFSKPLHDNQTALLKTLEGVQCPECSSDLAIKKGRFGMFIGCTHFPSCHYISAIKQKEDTQVACPKCEKGQLTARTNKYGKQFFACNHYPQCRYVLNFKPIDEACPNCGWSVLIEKKGQICCPQPSCGFKKEHIS</sequence>
<dbReference type="eggNOG" id="COG0551">
    <property type="taxonomic scope" value="Bacteria"/>
</dbReference>
<dbReference type="GO" id="GO:0003677">
    <property type="term" value="F:DNA binding"/>
    <property type="evidence" value="ECO:0007669"/>
    <property type="project" value="InterPro"/>
</dbReference>
<dbReference type="PATRIC" id="fig|589873.4.peg.28"/>
<evidence type="ECO:0000259" key="1">
    <source>
        <dbReference type="Pfam" id="PF01396"/>
    </source>
</evidence>
<accession>A0A075NRR5</accession>
<dbReference type="Pfam" id="PF01396">
    <property type="entry name" value="Zn_ribbon_Top1"/>
    <property type="match status" value="3"/>
</dbReference>
<dbReference type="EMBL" id="CP008849">
    <property type="protein sequence ID" value="AIF97224.1"/>
    <property type="molecule type" value="Genomic_DNA"/>
</dbReference>
<dbReference type="OrthoDB" id="6412825at2"/>
<gene>
    <name evidence="2" type="ORF">EP13_00120</name>
</gene>
<evidence type="ECO:0000313" key="3">
    <source>
        <dbReference type="Proteomes" id="UP000056090"/>
    </source>
</evidence>
<dbReference type="GO" id="GO:0006265">
    <property type="term" value="P:DNA topological change"/>
    <property type="evidence" value="ECO:0007669"/>
    <property type="project" value="InterPro"/>
</dbReference>
<dbReference type="PANTHER" id="PTHR42785">
    <property type="entry name" value="DNA TOPOISOMERASE, TYPE IA, CORE"/>
    <property type="match status" value="1"/>
</dbReference>
<dbReference type="InterPro" id="IPR000380">
    <property type="entry name" value="Topo_IA"/>
</dbReference>
<keyword evidence="3" id="KW-1185">Reference proteome</keyword>
<dbReference type="GO" id="GO:0005694">
    <property type="term" value="C:chromosome"/>
    <property type="evidence" value="ECO:0007669"/>
    <property type="project" value="InterPro"/>
</dbReference>
<dbReference type="InterPro" id="IPR013498">
    <property type="entry name" value="Topo_IA_Znf"/>
</dbReference>
<dbReference type="KEGG" id="aal:EP13_00120"/>
<dbReference type="GO" id="GO:0003917">
    <property type="term" value="F:DNA topoisomerase type I (single strand cut, ATP-independent) activity"/>
    <property type="evidence" value="ECO:0007669"/>
    <property type="project" value="InterPro"/>
</dbReference>
<dbReference type="GeneID" id="78253354"/>
<feature type="domain" description="DNA topoisomerase type IA zn finger" evidence="1">
    <location>
        <begin position="69"/>
        <end position="105"/>
    </location>
</feature>
<proteinExistence type="predicted"/>
<feature type="domain" description="DNA topoisomerase type IA zn finger" evidence="1">
    <location>
        <begin position="111"/>
        <end position="149"/>
    </location>
</feature>
<organism evidence="2 3">
    <name type="scientific">Alteromonas australica</name>
    <dbReference type="NCBI Taxonomy" id="589873"/>
    <lineage>
        <taxon>Bacteria</taxon>
        <taxon>Pseudomonadati</taxon>
        <taxon>Pseudomonadota</taxon>
        <taxon>Gammaproteobacteria</taxon>
        <taxon>Alteromonadales</taxon>
        <taxon>Alteromonadaceae</taxon>
        <taxon>Alteromonas/Salinimonas group</taxon>
        <taxon>Alteromonas</taxon>
    </lineage>
</organism>
<dbReference type="Proteomes" id="UP000056090">
    <property type="component" value="Chromosome"/>
</dbReference>
<dbReference type="SUPFAM" id="SSF57783">
    <property type="entry name" value="Zinc beta-ribbon"/>
    <property type="match status" value="2"/>
</dbReference>
<evidence type="ECO:0000313" key="2">
    <source>
        <dbReference type="EMBL" id="AIF97224.1"/>
    </source>
</evidence>
<dbReference type="RefSeq" id="WP_044055420.1">
    <property type="nucleotide sequence ID" value="NZ_CP008849.1"/>
</dbReference>
<protein>
    <submittedName>
        <fullName evidence="2">Cytochrome C551</fullName>
    </submittedName>
</protein>
<dbReference type="KEGG" id="aaus:EP12_00120"/>
<dbReference type="Gene3D" id="3.30.65.10">
    <property type="entry name" value="Bacterial Topoisomerase I, domain 1"/>
    <property type="match status" value="3"/>
</dbReference>
<dbReference type="PANTHER" id="PTHR42785:SF1">
    <property type="entry name" value="DNA TOPOISOMERASE"/>
    <property type="match status" value="1"/>
</dbReference>
<reference evidence="2 3" key="1">
    <citation type="submission" date="2014-06" db="EMBL/GenBank/DDBJ databases">
        <title>Genomes of Alteromonas australica, a world apart.</title>
        <authorList>
            <person name="Gonzaga A."/>
            <person name="Lopez-Perez M."/>
            <person name="Rodriguez-Valera F."/>
        </authorList>
    </citation>
    <scope>NUCLEOTIDE SEQUENCE [LARGE SCALE GENOMIC DNA]</scope>
    <source>
        <strain evidence="2 3">H 17</strain>
    </source>
</reference>